<sequence>MGFPGSLVSRMSMGIEPSDVIKEVTKLFN</sequence>
<name>A0ABN6SU23_9CREN</name>
<reference evidence="2" key="1">
    <citation type="submission" date="2022-09" db="EMBL/GenBank/DDBJ databases">
        <title>Complete genome sequence of Vulcanisaeta souniana.</title>
        <authorList>
            <person name="Kato S."/>
            <person name="Itoh T."/>
            <person name="Ohkuma M."/>
        </authorList>
    </citation>
    <scope>NUCLEOTIDE SEQUENCE [LARGE SCALE GENOMIC DNA]</scope>
    <source>
        <strain evidence="2">JCM 11219</strain>
    </source>
</reference>
<keyword evidence="2" id="KW-1185">Reference proteome</keyword>
<gene>
    <name evidence="1" type="ORF">Vsou_18810</name>
</gene>
<dbReference type="Proteomes" id="UP001060771">
    <property type="component" value="Chromosome"/>
</dbReference>
<protein>
    <submittedName>
        <fullName evidence="1">Uncharacterized protein</fullName>
    </submittedName>
</protein>
<evidence type="ECO:0000313" key="2">
    <source>
        <dbReference type="Proteomes" id="UP001060771"/>
    </source>
</evidence>
<dbReference type="EMBL" id="AP026830">
    <property type="protein sequence ID" value="BDR92788.1"/>
    <property type="molecule type" value="Genomic_DNA"/>
</dbReference>
<organism evidence="1 2">
    <name type="scientific">Vulcanisaeta souniana JCM 11219</name>
    <dbReference type="NCBI Taxonomy" id="1293586"/>
    <lineage>
        <taxon>Archaea</taxon>
        <taxon>Thermoproteota</taxon>
        <taxon>Thermoprotei</taxon>
        <taxon>Thermoproteales</taxon>
        <taxon>Thermoproteaceae</taxon>
        <taxon>Vulcanisaeta</taxon>
    </lineage>
</organism>
<evidence type="ECO:0000313" key="1">
    <source>
        <dbReference type="EMBL" id="BDR92788.1"/>
    </source>
</evidence>
<proteinExistence type="predicted"/>
<accession>A0ABN6SU23</accession>